<proteinExistence type="inferred from homology"/>
<dbReference type="FunFam" id="3.20.20.70:FF:000075">
    <property type="entry name" value="Tryptophan biosynthesis protein TRP1"/>
    <property type="match status" value="1"/>
</dbReference>
<dbReference type="InterPro" id="IPR044643">
    <property type="entry name" value="TrpF_fam"/>
</dbReference>
<dbReference type="EC" id="5.3.1.24" evidence="3"/>
<keyword evidence="4" id="KW-0028">Amino-acid biosynthesis</keyword>
<evidence type="ECO:0000256" key="6">
    <source>
        <dbReference type="ARBA" id="ARBA00023141"/>
    </source>
</evidence>
<dbReference type="GO" id="GO:0004640">
    <property type="term" value="F:phosphoribosylanthranilate isomerase activity"/>
    <property type="evidence" value="ECO:0007669"/>
    <property type="project" value="UniProtKB-EC"/>
</dbReference>
<dbReference type="UniPathway" id="UPA00035">
    <property type="reaction ID" value="UER00042"/>
</dbReference>
<name>A0A2H9T9H4_9ZZZZ</name>
<comment type="similarity">
    <text evidence="2">Belongs to the TrpF family.</text>
</comment>
<dbReference type="PANTHER" id="PTHR42894">
    <property type="entry name" value="N-(5'-PHOSPHORIBOSYL)ANTHRANILATE ISOMERASE"/>
    <property type="match status" value="1"/>
</dbReference>
<gene>
    <name evidence="9" type="primary">trpF</name>
    <name evidence="9" type="ORF">CI610_01230</name>
</gene>
<dbReference type="CDD" id="cd00405">
    <property type="entry name" value="PRAI"/>
    <property type="match status" value="1"/>
</dbReference>
<feature type="domain" description="N-(5'phosphoribosyl) anthranilate isomerase (PRAI)" evidence="8">
    <location>
        <begin position="8"/>
        <end position="203"/>
    </location>
</feature>
<dbReference type="EMBL" id="NSIT01000047">
    <property type="protein sequence ID" value="PJE79798.1"/>
    <property type="molecule type" value="Genomic_DNA"/>
</dbReference>
<evidence type="ECO:0000256" key="4">
    <source>
        <dbReference type="ARBA" id="ARBA00022605"/>
    </source>
</evidence>
<dbReference type="Pfam" id="PF00697">
    <property type="entry name" value="PRAI"/>
    <property type="match status" value="1"/>
</dbReference>
<evidence type="ECO:0000256" key="1">
    <source>
        <dbReference type="ARBA" id="ARBA00004664"/>
    </source>
</evidence>
<dbReference type="InterPro" id="IPR001240">
    <property type="entry name" value="PRAI_dom"/>
</dbReference>
<keyword evidence="6" id="KW-0057">Aromatic amino acid biosynthesis</keyword>
<evidence type="ECO:0000313" key="9">
    <source>
        <dbReference type="EMBL" id="PJE79798.1"/>
    </source>
</evidence>
<dbReference type="GO" id="GO:0000162">
    <property type="term" value="P:L-tryptophan biosynthetic process"/>
    <property type="evidence" value="ECO:0007669"/>
    <property type="project" value="UniProtKB-UniPathway"/>
</dbReference>
<keyword evidence="7 9" id="KW-0413">Isomerase</keyword>
<evidence type="ECO:0000256" key="5">
    <source>
        <dbReference type="ARBA" id="ARBA00022822"/>
    </source>
</evidence>
<dbReference type="InterPro" id="IPR011060">
    <property type="entry name" value="RibuloseP-bd_barrel"/>
</dbReference>
<organism evidence="9">
    <name type="scientific">invertebrate metagenome</name>
    <dbReference type="NCBI Taxonomy" id="1711999"/>
    <lineage>
        <taxon>unclassified sequences</taxon>
        <taxon>metagenomes</taxon>
        <taxon>organismal metagenomes</taxon>
    </lineage>
</organism>
<comment type="caution">
    <text evidence="9">The sequence shown here is derived from an EMBL/GenBank/DDBJ whole genome shotgun (WGS) entry which is preliminary data.</text>
</comment>
<dbReference type="PANTHER" id="PTHR42894:SF1">
    <property type="entry name" value="N-(5'-PHOSPHORIBOSYL)ANTHRANILATE ISOMERASE"/>
    <property type="match status" value="1"/>
</dbReference>
<evidence type="ECO:0000256" key="2">
    <source>
        <dbReference type="ARBA" id="ARBA00007571"/>
    </source>
</evidence>
<dbReference type="InterPro" id="IPR013785">
    <property type="entry name" value="Aldolase_TIM"/>
</dbReference>
<dbReference type="Gene3D" id="3.20.20.70">
    <property type="entry name" value="Aldolase class I"/>
    <property type="match status" value="1"/>
</dbReference>
<protein>
    <recommendedName>
        <fullName evidence="3">phosphoribosylanthranilate isomerase</fullName>
        <ecNumber evidence="3">5.3.1.24</ecNumber>
    </recommendedName>
</protein>
<dbReference type="NCBIfam" id="NF002298">
    <property type="entry name" value="PRK01222.1-4"/>
    <property type="match status" value="1"/>
</dbReference>
<evidence type="ECO:0000256" key="3">
    <source>
        <dbReference type="ARBA" id="ARBA00012572"/>
    </source>
</evidence>
<keyword evidence="5" id="KW-0822">Tryptophan biosynthesis</keyword>
<evidence type="ECO:0000256" key="7">
    <source>
        <dbReference type="ARBA" id="ARBA00023235"/>
    </source>
</evidence>
<dbReference type="AlphaFoldDB" id="A0A2H9T9H4"/>
<dbReference type="HAMAP" id="MF_00135">
    <property type="entry name" value="PRAI"/>
    <property type="match status" value="1"/>
</dbReference>
<accession>A0A2H9T9H4</accession>
<evidence type="ECO:0000259" key="8">
    <source>
        <dbReference type="Pfam" id="PF00697"/>
    </source>
</evidence>
<reference evidence="9" key="1">
    <citation type="journal article" date="2017" name="Appl. Environ. Microbiol.">
        <title>Molecular characterization of an Endozoicomonas-like organism causing infection in king scallop Pecten maximus L.</title>
        <authorList>
            <person name="Cano I."/>
            <person name="van Aerle R."/>
            <person name="Ross S."/>
            <person name="Verner-Jeffreys D.W."/>
            <person name="Paley R.K."/>
            <person name="Rimmer G."/>
            <person name="Ryder D."/>
            <person name="Hooper P."/>
            <person name="Stone D."/>
            <person name="Feist S.W."/>
        </authorList>
    </citation>
    <scope>NUCLEOTIDE SEQUENCE</scope>
</reference>
<comment type="pathway">
    <text evidence="1">Amino-acid biosynthesis; L-tryptophan biosynthesis; L-tryptophan from chorismate: step 3/5.</text>
</comment>
<dbReference type="SUPFAM" id="SSF51366">
    <property type="entry name" value="Ribulose-phoshate binding barrel"/>
    <property type="match status" value="1"/>
</dbReference>
<sequence>MIQKKPKIKICGITSLDDALMAAGYGADALGFIFSPSSPRYIEPLKAAEIIRCLPSFVMSVGVFVDADAIFISHVLGTVMLDRLQFHGKESESFCSRWHVPYIKALRIKQETVFDSYVAAYPSASAFLFDTYQKKMPGGTGKTFDWQQVPKNFTPLWILAGGLGPGNIESALKQVYPYAIDVNSGVEKKPGIKDENKVKALFEAVFGMAGDDN</sequence>